<evidence type="ECO:0000256" key="1">
    <source>
        <dbReference type="SAM" id="Phobius"/>
    </source>
</evidence>
<dbReference type="NCBIfam" id="NF038083">
    <property type="entry name" value="CU044_5270_fam"/>
    <property type="match status" value="1"/>
</dbReference>
<dbReference type="InterPro" id="IPR047789">
    <property type="entry name" value="CU044_5270-like"/>
</dbReference>
<keyword evidence="1" id="KW-1133">Transmembrane helix</keyword>
<dbReference type="EMBL" id="BSTJ01000007">
    <property type="protein sequence ID" value="GLY77360.1"/>
    <property type="molecule type" value="Genomic_DNA"/>
</dbReference>
<protein>
    <recommendedName>
        <fullName evidence="4">CU044_5270 family protein</fullName>
    </recommendedName>
</protein>
<evidence type="ECO:0008006" key="4">
    <source>
        <dbReference type="Google" id="ProtNLM"/>
    </source>
</evidence>
<dbReference type="RefSeq" id="WP_285626763.1">
    <property type="nucleotide sequence ID" value="NZ_BSTJ01000007.1"/>
</dbReference>
<organism evidence="2 3">
    <name type="scientific">Actinoallomurus iriomotensis</name>
    <dbReference type="NCBI Taxonomy" id="478107"/>
    <lineage>
        <taxon>Bacteria</taxon>
        <taxon>Bacillati</taxon>
        <taxon>Actinomycetota</taxon>
        <taxon>Actinomycetes</taxon>
        <taxon>Streptosporangiales</taxon>
        <taxon>Thermomonosporaceae</taxon>
        <taxon>Actinoallomurus</taxon>
    </lineage>
</organism>
<sequence length="359" mass="39000">MDEIQMVRDLYDRPAPVPAHKVAAARARLDRLSRPSRRRLFGGSRLLPFGLGLAAAATAVTLTVLSAGTGPEVETGQDSGRRLLLAAAEKTGHQPQPNGRYWHVRIQVSDLLLFGTQSNPYWIKTHDRLEYWMARDPEKPGWDLTQHLGAEPASPADAAAWRRAGSPSPFENKRLPDFHAAVTPGPGKATLEQSDPSLEILTGRPFSLRQVFALPTRSDELEATIRDYLSRQAEHNGEDPPDDARIFDFGSELLVRAPLTPQVRAATYRMLAGLHGVKKAGAAKDEAGRWGTAIAIGGGTDKDGNHVPQFRLIIDPSTGQALADQTVVQKSDTKVPAKPGAAFTSFTMLESGWTDTAPK</sequence>
<dbReference type="Proteomes" id="UP001165135">
    <property type="component" value="Unassembled WGS sequence"/>
</dbReference>
<gene>
    <name evidence="2" type="ORF">Airi01_056270</name>
</gene>
<dbReference type="AlphaFoldDB" id="A0A9W6VR69"/>
<keyword evidence="1" id="KW-0472">Membrane</keyword>
<accession>A0A9W6VR69</accession>
<feature type="transmembrane region" description="Helical" evidence="1">
    <location>
        <begin position="46"/>
        <end position="67"/>
    </location>
</feature>
<reference evidence="2" key="1">
    <citation type="submission" date="2023-03" db="EMBL/GenBank/DDBJ databases">
        <title>Actinoallomurus iriomotensis NBRC 103681.</title>
        <authorList>
            <person name="Ichikawa N."/>
            <person name="Sato H."/>
            <person name="Tonouchi N."/>
        </authorList>
    </citation>
    <scope>NUCLEOTIDE SEQUENCE</scope>
    <source>
        <strain evidence="2">NBRC 103681</strain>
    </source>
</reference>
<proteinExistence type="predicted"/>
<evidence type="ECO:0000313" key="2">
    <source>
        <dbReference type="EMBL" id="GLY77360.1"/>
    </source>
</evidence>
<comment type="caution">
    <text evidence="2">The sequence shown here is derived from an EMBL/GenBank/DDBJ whole genome shotgun (WGS) entry which is preliminary data.</text>
</comment>
<name>A0A9W6VR69_9ACTN</name>
<keyword evidence="1" id="KW-0812">Transmembrane</keyword>
<evidence type="ECO:0000313" key="3">
    <source>
        <dbReference type="Proteomes" id="UP001165135"/>
    </source>
</evidence>